<feature type="compositionally biased region" description="Low complexity" evidence="1">
    <location>
        <begin position="404"/>
        <end position="420"/>
    </location>
</feature>
<dbReference type="AlphaFoldDB" id="A0AAE0FLH2"/>
<name>A0AAE0FLH2_9CHLO</name>
<evidence type="ECO:0000313" key="2">
    <source>
        <dbReference type="EMBL" id="KAK3261923.1"/>
    </source>
</evidence>
<accession>A0AAE0FLH2</accession>
<sequence length="441" mass="48341">MGESISVSDFVAKLRSQVINGEEISPEAQEMLSNFLSKSVPSTQAPSDDTSKSPQKSQRGIEVESEGDEGDDEGTSKRAKGHKEGGRLVWTEASTLWLIDCVTRYPNAIEKTQIPKQAKDAWKSVLAEVNEKYTKTVSTTKQVKTKSGTPSRGSIEPLRWTSTPTRPRMLLELQGVHTFQRPFSYSAYSLFTSFILFEQLRRVKLTGSTLKYYTALHAILGKDQASAPAYLIDGDDIKTSDPLPQANSPTCATPATPVTPAGAAAAIATHTPVASAKPSSKEKAKAPREKSSARMLGNQARKLQQSHAAMRPLVKQMRESERRAREDRAAEIAASQARHAESMRLQAESQIEMTYTLCRAFGKKDIPMPHHMVLRLQQAATDAAKAEAQAVVPTATHPAHMQREPVQPEQAEQPEVGEAQQVEKEAPNTRPSPVPFPKLPL</sequence>
<organism evidence="2 3">
    <name type="scientific">Cymbomonas tetramitiformis</name>
    <dbReference type="NCBI Taxonomy" id="36881"/>
    <lineage>
        <taxon>Eukaryota</taxon>
        <taxon>Viridiplantae</taxon>
        <taxon>Chlorophyta</taxon>
        <taxon>Pyramimonadophyceae</taxon>
        <taxon>Pyramimonadales</taxon>
        <taxon>Pyramimonadaceae</taxon>
        <taxon>Cymbomonas</taxon>
    </lineage>
</organism>
<feature type="compositionally biased region" description="Pro residues" evidence="1">
    <location>
        <begin position="430"/>
        <end position="441"/>
    </location>
</feature>
<keyword evidence="3" id="KW-1185">Reference proteome</keyword>
<feature type="region of interest" description="Disordered" evidence="1">
    <location>
        <begin position="21"/>
        <end position="84"/>
    </location>
</feature>
<protein>
    <submittedName>
        <fullName evidence="2">Uncharacterized protein</fullName>
    </submittedName>
</protein>
<feature type="non-terminal residue" evidence="2">
    <location>
        <position position="441"/>
    </location>
</feature>
<gene>
    <name evidence="2" type="ORF">CYMTET_29198</name>
</gene>
<feature type="region of interest" description="Disordered" evidence="1">
    <location>
        <begin position="270"/>
        <end position="297"/>
    </location>
</feature>
<evidence type="ECO:0000313" key="3">
    <source>
        <dbReference type="Proteomes" id="UP001190700"/>
    </source>
</evidence>
<proteinExistence type="predicted"/>
<feature type="region of interest" description="Disordered" evidence="1">
    <location>
        <begin position="140"/>
        <end position="161"/>
    </location>
</feature>
<feature type="compositionally biased region" description="Acidic residues" evidence="1">
    <location>
        <begin position="63"/>
        <end position="73"/>
    </location>
</feature>
<feature type="compositionally biased region" description="Basic and acidic residues" evidence="1">
    <location>
        <begin position="279"/>
        <end position="292"/>
    </location>
</feature>
<dbReference type="EMBL" id="LGRX02016560">
    <property type="protein sequence ID" value="KAK3261923.1"/>
    <property type="molecule type" value="Genomic_DNA"/>
</dbReference>
<reference evidence="2 3" key="1">
    <citation type="journal article" date="2015" name="Genome Biol. Evol.">
        <title>Comparative Genomics of a Bacterivorous Green Alga Reveals Evolutionary Causalities and Consequences of Phago-Mixotrophic Mode of Nutrition.</title>
        <authorList>
            <person name="Burns J.A."/>
            <person name="Paasch A."/>
            <person name="Narechania A."/>
            <person name="Kim E."/>
        </authorList>
    </citation>
    <scope>NUCLEOTIDE SEQUENCE [LARGE SCALE GENOMIC DNA]</scope>
    <source>
        <strain evidence="2 3">PLY_AMNH</strain>
    </source>
</reference>
<dbReference type="Proteomes" id="UP001190700">
    <property type="component" value="Unassembled WGS sequence"/>
</dbReference>
<evidence type="ECO:0000256" key="1">
    <source>
        <dbReference type="SAM" id="MobiDB-lite"/>
    </source>
</evidence>
<comment type="caution">
    <text evidence="2">The sequence shown here is derived from an EMBL/GenBank/DDBJ whole genome shotgun (WGS) entry which is preliminary data.</text>
</comment>
<feature type="region of interest" description="Disordered" evidence="1">
    <location>
        <begin position="396"/>
        <end position="441"/>
    </location>
</feature>
<feature type="compositionally biased region" description="Polar residues" evidence="1">
    <location>
        <begin position="31"/>
        <end position="58"/>
    </location>
</feature>